<proteinExistence type="inferred from homology"/>
<evidence type="ECO:0000256" key="8">
    <source>
        <dbReference type="SAM" id="MobiDB-lite"/>
    </source>
</evidence>
<dbReference type="GO" id="GO:0003743">
    <property type="term" value="F:translation initiation factor activity"/>
    <property type="evidence" value="ECO:0007669"/>
    <property type="project" value="UniProtKB-KW"/>
</dbReference>
<feature type="region of interest" description="Disordered" evidence="8">
    <location>
        <begin position="219"/>
        <end position="265"/>
    </location>
</feature>
<keyword evidence="5 7" id="KW-0539">Nucleus</keyword>
<keyword evidence="2 7" id="KW-0805">Transcription regulation</keyword>
<dbReference type="PIRSF" id="PIRSF016398">
    <property type="entry name" value="TFIIE-beta"/>
    <property type="match status" value="1"/>
</dbReference>
<dbReference type="Pfam" id="PF18121">
    <property type="entry name" value="TFA2_Winged_2"/>
    <property type="match status" value="1"/>
</dbReference>
<organism evidence="10 11">
    <name type="scientific">Bimuria novae-zelandiae CBS 107.79</name>
    <dbReference type="NCBI Taxonomy" id="1447943"/>
    <lineage>
        <taxon>Eukaryota</taxon>
        <taxon>Fungi</taxon>
        <taxon>Dikarya</taxon>
        <taxon>Ascomycota</taxon>
        <taxon>Pezizomycotina</taxon>
        <taxon>Dothideomycetes</taxon>
        <taxon>Pleosporomycetidae</taxon>
        <taxon>Pleosporales</taxon>
        <taxon>Massarineae</taxon>
        <taxon>Didymosphaeriaceae</taxon>
        <taxon>Bimuria</taxon>
    </lineage>
</organism>
<comment type="subcellular location">
    <subcellularLocation>
        <location evidence="1 7">Nucleus</location>
    </subcellularLocation>
</comment>
<dbReference type="CDD" id="cd07977">
    <property type="entry name" value="TFIIE_beta_winged_helix"/>
    <property type="match status" value="1"/>
</dbReference>
<dbReference type="InterPro" id="IPR016656">
    <property type="entry name" value="TFIIE-bsu"/>
</dbReference>
<comment type="subunit">
    <text evidence="7">Tetramer of two alpha and two beta chains.</text>
</comment>
<evidence type="ECO:0000259" key="9">
    <source>
        <dbReference type="PROSITE" id="PS51351"/>
    </source>
</evidence>
<dbReference type="Pfam" id="PF02186">
    <property type="entry name" value="TFIIE_beta"/>
    <property type="match status" value="1"/>
</dbReference>
<keyword evidence="3 7" id="KW-0238">DNA-binding</keyword>
<dbReference type="InterPro" id="IPR054600">
    <property type="entry name" value="TFA2_E-tether"/>
</dbReference>
<dbReference type="Proteomes" id="UP000800036">
    <property type="component" value="Unassembled WGS sequence"/>
</dbReference>
<evidence type="ECO:0000256" key="2">
    <source>
        <dbReference type="ARBA" id="ARBA00023015"/>
    </source>
</evidence>
<dbReference type="GO" id="GO:0003677">
    <property type="term" value="F:DNA binding"/>
    <property type="evidence" value="ECO:0007669"/>
    <property type="project" value="UniProtKB-UniRule"/>
</dbReference>
<keyword evidence="10" id="KW-0396">Initiation factor</keyword>
<evidence type="ECO:0000256" key="3">
    <source>
        <dbReference type="ARBA" id="ARBA00023125"/>
    </source>
</evidence>
<evidence type="ECO:0000256" key="6">
    <source>
        <dbReference type="ARBA" id="ARBA00025581"/>
    </source>
</evidence>
<keyword evidence="11" id="KW-1185">Reference proteome</keyword>
<dbReference type="GO" id="GO:0006367">
    <property type="term" value="P:transcription initiation at RNA polymerase II promoter"/>
    <property type="evidence" value="ECO:0007669"/>
    <property type="project" value="UniProtKB-UniRule"/>
</dbReference>
<dbReference type="GO" id="GO:0005673">
    <property type="term" value="C:transcription factor TFIIE complex"/>
    <property type="evidence" value="ECO:0007669"/>
    <property type="project" value="UniProtKB-UniRule"/>
</dbReference>
<feature type="region of interest" description="Disordered" evidence="8">
    <location>
        <begin position="1"/>
        <end position="46"/>
    </location>
</feature>
<dbReference type="GO" id="GO:0001097">
    <property type="term" value="F:TFIIH-class transcription factor complex binding"/>
    <property type="evidence" value="ECO:0007669"/>
    <property type="project" value="TreeGrafter"/>
</dbReference>
<dbReference type="PROSITE" id="PS51351">
    <property type="entry name" value="TFIIE_BETA_C"/>
    <property type="match status" value="1"/>
</dbReference>
<evidence type="ECO:0000256" key="1">
    <source>
        <dbReference type="ARBA" id="ARBA00004123"/>
    </source>
</evidence>
<evidence type="ECO:0000313" key="11">
    <source>
        <dbReference type="Proteomes" id="UP000800036"/>
    </source>
</evidence>
<keyword evidence="10" id="KW-0648">Protein biosynthesis</keyword>
<gene>
    <name evidence="10" type="ORF">BU23DRAFT_557540</name>
</gene>
<feature type="domain" description="TFIIE beta" evidence="9">
    <location>
        <begin position="39"/>
        <end position="122"/>
    </location>
</feature>
<sequence>MASLKASSLAPNAPSPTPSNTSANGTKRKRPEGSGGVVFSQPKDTAMRNHEMTQLTYAIEHLQEKPDMWFTFKEIMDYLNINTNDGLCKRLKTYFDHNNPSSKIEYDPATKKYRYKPKYNIRNNAELRQYLQNQKSAQGLSVKDLKDGWPTVQDDLRILEQRKQILVRHNTKDMNARTVWDNDPTLMHVVDPEFKNEWHQIMIPAGQDDLRKTLLAAGLKPSSAPRVATTSKPKETKRKSARRGGKQTNTHMGGILKDFSHLRRK</sequence>
<comment type="similarity">
    <text evidence="7">Belongs to the TFIIE beta subunit family.</text>
</comment>
<evidence type="ECO:0000256" key="4">
    <source>
        <dbReference type="ARBA" id="ARBA00023163"/>
    </source>
</evidence>
<name>A0A6A5UWF1_9PLEO</name>
<dbReference type="EMBL" id="ML976708">
    <property type="protein sequence ID" value="KAF1969513.1"/>
    <property type="molecule type" value="Genomic_DNA"/>
</dbReference>
<protein>
    <recommendedName>
        <fullName evidence="7">Transcription initiation factor IIE subunit beta</fullName>
    </recommendedName>
</protein>
<dbReference type="OrthoDB" id="5323195at2759"/>
<evidence type="ECO:0000313" key="10">
    <source>
        <dbReference type="EMBL" id="KAF1969513.1"/>
    </source>
</evidence>
<dbReference type="PANTHER" id="PTHR12716:SF8">
    <property type="entry name" value="TRANSCRIPTION INITIATION FACTOR IIE SUBUNIT BETA"/>
    <property type="match status" value="1"/>
</dbReference>
<evidence type="ECO:0000256" key="5">
    <source>
        <dbReference type="ARBA" id="ARBA00023242"/>
    </source>
</evidence>
<dbReference type="PANTHER" id="PTHR12716">
    <property type="entry name" value="TRANSCRIPTION INITIATION FACTOR IIE, BETA SUBUNIT"/>
    <property type="match status" value="1"/>
</dbReference>
<reference evidence="10" key="1">
    <citation type="journal article" date="2020" name="Stud. Mycol.">
        <title>101 Dothideomycetes genomes: a test case for predicting lifestyles and emergence of pathogens.</title>
        <authorList>
            <person name="Haridas S."/>
            <person name="Albert R."/>
            <person name="Binder M."/>
            <person name="Bloem J."/>
            <person name="Labutti K."/>
            <person name="Salamov A."/>
            <person name="Andreopoulos B."/>
            <person name="Baker S."/>
            <person name="Barry K."/>
            <person name="Bills G."/>
            <person name="Bluhm B."/>
            <person name="Cannon C."/>
            <person name="Castanera R."/>
            <person name="Culley D."/>
            <person name="Daum C."/>
            <person name="Ezra D."/>
            <person name="Gonzalez J."/>
            <person name="Henrissat B."/>
            <person name="Kuo A."/>
            <person name="Liang C."/>
            <person name="Lipzen A."/>
            <person name="Lutzoni F."/>
            <person name="Magnuson J."/>
            <person name="Mondo S."/>
            <person name="Nolan M."/>
            <person name="Ohm R."/>
            <person name="Pangilinan J."/>
            <person name="Park H.-J."/>
            <person name="Ramirez L."/>
            <person name="Alfaro M."/>
            <person name="Sun H."/>
            <person name="Tritt A."/>
            <person name="Yoshinaga Y."/>
            <person name="Zwiers L.-H."/>
            <person name="Turgeon B."/>
            <person name="Goodwin S."/>
            <person name="Spatafora J."/>
            <person name="Crous P."/>
            <person name="Grigoriev I."/>
        </authorList>
    </citation>
    <scope>NUCLEOTIDE SEQUENCE</scope>
    <source>
        <strain evidence="10">CBS 107.79</strain>
    </source>
</reference>
<feature type="compositionally biased region" description="Low complexity" evidence="8">
    <location>
        <begin position="1"/>
        <end position="23"/>
    </location>
</feature>
<accession>A0A6A5UWF1</accession>
<dbReference type="AlphaFoldDB" id="A0A6A5UWF1"/>
<keyword evidence="4 7" id="KW-0804">Transcription</keyword>
<comment type="function">
    <text evidence="6 7">Recruits TFIIH to the initiation complex and stimulates the RNA polymerase II C-terminal domain kinase and DNA-dependent ATPase activities of TFIIH. Both TFIIH and TFIIE are required for promoter clearance by RNA polymerase.</text>
</comment>
<dbReference type="Pfam" id="PF22254">
    <property type="entry name" value="TFA2_E-tether"/>
    <property type="match status" value="1"/>
</dbReference>
<feature type="compositionally biased region" description="Basic residues" evidence="8">
    <location>
        <begin position="235"/>
        <end position="245"/>
    </location>
</feature>
<dbReference type="InterPro" id="IPR040501">
    <property type="entry name" value="TFA2_Winged_2"/>
</dbReference>
<evidence type="ECO:0000256" key="7">
    <source>
        <dbReference type="PIRNR" id="PIRNR016398"/>
    </source>
</evidence>
<dbReference type="InterPro" id="IPR003166">
    <property type="entry name" value="TFIIE_bsu_DNA-bd"/>
</dbReference>